<accession>A0A9N8HPB8</accession>
<name>A0A9N8HPB8_9STRA</name>
<dbReference type="Proteomes" id="UP001153069">
    <property type="component" value="Unassembled WGS sequence"/>
</dbReference>
<gene>
    <name evidence="2" type="ORF">SEMRO_1071_G237980.1</name>
</gene>
<evidence type="ECO:0000313" key="2">
    <source>
        <dbReference type="EMBL" id="CAB9520077.1"/>
    </source>
</evidence>
<sequence length="385" mass="43680">MSSVTTADLEAQYVMQIPVAWGPKTLTEIHVRVRPEWSHVIRRLSSSGRHGATIERGMTEPEPTKCRSLVQHAGGRKSEGTLVSFHGDCSIREEEKRPIQPSKTQQELESCIQLLEQEGPGYLKDDSEHSSYTDLLLLQEESDDDSSASGACEFDFSHLDMTPFLQLSTSKVANNYAEHTVASDSEHLLLGRADFRPTSPLKNPEFLMSAFFPMECNGLDLQLELAMKPKVYSRQFSDTHQEKTGRSIMDDTASTAHNDSDEHDDPSGTSVCQQGRWLDDTDGMQPNRFKTVFHEFWHYYCCAIRQLRSRHVYGNVIDSRRRIGPAIADQSSSAHQEQMDYCYFEEDESLTCFLNIYREFWHYYPGAIEEMTNSIHGGSARGGSR</sequence>
<organism evidence="2 3">
    <name type="scientific">Seminavis robusta</name>
    <dbReference type="NCBI Taxonomy" id="568900"/>
    <lineage>
        <taxon>Eukaryota</taxon>
        <taxon>Sar</taxon>
        <taxon>Stramenopiles</taxon>
        <taxon>Ochrophyta</taxon>
        <taxon>Bacillariophyta</taxon>
        <taxon>Bacillariophyceae</taxon>
        <taxon>Bacillariophycidae</taxon>
        <taxon>Naviculales</taxon>
        <taxon>Naviculaceae</taxon>
        <taxon>Seminavis</taxon>
    </lineage>
</organism>
<protein>
    <submittedName>
        <fullName evidence="2">Uncharacterized protein</fullName>
    </submittedName>
</protein>
<feature type="compositionally biased region" description="Basic and acidic residues" evidence="1">
    <location>
        <begin position="237"/>
        <end position="249"/>
    </location>
</feature>
<feature type="region of interest" description="Disordered" evidence="1">
    <location>
        <begin position="236"/>
        <end position="277"/>
    </location>
</feature>
<dbReference type="AlphaFoldDB" id="A0A9N8HPB8"/>
<dbReference type="EMBL" id="CAICTM010001069">
    <property type="protein sequence ID" value="CAB9520077.1"/>
    <property type="molecule type" value="Genomic_DNA"/>
</dbReference>
<reference evidence="2" key="1">
    <citation type="submission" date="2020-06" db="EMBL/GenBank/DDBJ databases">
        <authorList>
            <consortium name="Plant Systems Biology data submission"/>
        </authorList>
    </citation>
    <scope>NUCLEOTIDE SEQUENCE</scope>
    <source>
        <strain evidence="2">D6</strain>
    </source>
</reference>
<evidence type="ECO:0000313" key="3">
    <source>
        <dbReference type="Proteomes" id="UP001153069"/>
    </source>
</evidence>
<proteinExistence type="predicted"/>
<keyword evidence="3" id="KW-1185">Reference proteome</keyword>
<comment type="caution">
    <text evidence="2">The sequence shown here is derived from an EMBL/GenBank/DDBJ whole genome shotgun (WGS) entry which is preliminary data.</text>
</comment>
<evidence type="ECO:0000256" key="1">
    <source>
        <dbReference type="SAM" id="MobiDB-lite"/>
    </source>
</evidence>